<dbReference type="Proteomes" id="UP000264445">
    <property type="component" value="Unassembled WGS sequence"/>
</dbReference>
<proteinExistence type="predicted"/>
<reference evidence="2 4" key="2">
    <citation type="submission" date="2019-03" db="EMBL/GenBank/DDBJ databases">
        <title>Genomic Encyclopedia of Type Strains, Phase IV (KMG-IV): sequencing the most valuable type-strain genomes for metagenomic binning, comparative biology and taxonomic classification.</title>
        <authorList>
            <person name="Goeker M."/>
        </authorList>
    </citation>
    <scope>NUCLEOTIDE SEQUENCE [LARGE SCALE GENOMIC DNA]</scope>
    <source>
        <strain evidence="2 4">DSM 13054</strain>
    </source>
</reference>
<dbReference type="RefSeq" id="WP_009610271.1">
    <property type="nucleotide sequence ID" value="NZ_DOLB01000049.1"/>
</dbReference>
<protein>
    <submittedName>
        <fullName evidence="1">DUF3866 domain-containing protein</fullName>
    </submittedName>
</protein>
<dbReference type="InterPro" id="IPR024479">
    <property type="entry name" value="DUF3866"/>
</dbReference>
<dbReference type="EMBL" id="DOLB01000049">
    <property type="protein sequence ID" value="HBT48716.1"/>
    <property type="molecule type" value="Genomic_DNA"/>
</dbReference>
<gene>
    <name evidence="1" type="ORF">DEA61_02420</name>
    <name evidence="2" type="ORF">EV203_102132</name>
</gene>
<accession>A0A124FCU3</accession>
<evidence type="ECO:0000313" key="4">
    <source>
        <dbReference type="Proteomes" id="UP000294886"/>
    </source>
</evidence>
<dbReference type="EMBL" id="SLWU01000002">
    <property type="protein sequence ID" value="TCO68444.1"/>
    <property type="molecule type" value="Genomic_DNA"/>
</dbReference>
<evidence type="ECO:0000313" key="1">
    <source>
        <dbReference type="EMBL" id="HBT48716.1"/>
    </source>
</evidence>
<dbReference type="Pfam" id="PF12982">
    <property type="entry name" value="DUF3866"/>
    <property type="match status" value="1"/>
</dbReference>
<comment type="caution">
    <text evidence="1">The sequence shown here is derived from an EMBL/GenBank/DDBJ whole genome shotgun (WGS) entry which is preliminary data.</text>
</comment>
<evidence type="ECO:0000313" key="3">
    <source>
        <dbReference type="Proteomes" id="UP000264445"/>
    </source>
</evidence>
<dbReference type="AlphaFoldDB" id="A0A124FCU3"/>
<reference evidence="1 3" key="1">
    <citation type="journal article" date="2018" name="Nat. Biotechnol.">
        <title>A standardized bacterial taxonomy based on genome phylogeny substantially revises the tree of life.</title>
        <authorList>
            <person name="Parks D.H."/>
            <person name="Chuvochina M."/>
            <person name="Waite D.W."/>
            <person name="Rinke C."/>
            <person name="Skarshewski A."/>
            <person name="Chaumeil P.A."/>
            <person name="Hugenholtz P."/>
        </authorList>
    </citation>
    <scope>NUCLEOTIDE SEQUENCE [LARGE SCALE GENOMIC DNA]</scope>
    <source>
        <strain evidence="1">UBA12544</strain>
    </source>
</reference>
<name>A0A124FCU3_9THEO</name>
<organism evidence="1 3">
    <name type="scientific">Caldanaerobacter subterraneus</name>
    <dbReference type="NCBI Taxonomy" id="911092"/>
    <lineage>
        <taxon>Bacteria</taxon>
        <taxon>Bacillati</taxon>
        <taxon>Bacillota</taxon>
        <taxon>Clostridia</taxon>
        <taxon>Thermoanaerobacterales</taxon>
        <taxon>Thermoanaerobacteraceae</taxon>
        <taxon>Caldanaerobacter</taxon>
    </lineage>
</organism>
<dbReference type="Proteomes" id="UP000294886">
    <property type="component" value="Unassembled WGS sequence"/>
</dbReference>
<dbReference type="OMA" id="YIMTDGA"/>
<sequence>MISTYLGKVSKVISKREKISVVEISTKNEKALAINYDELTGEVKEGDFVYVNKTARLLNLGTGGYDFIVANLRYEKFDNIKKGHIMKLRYTPFQINLLTMEEEKSPYHKEFDKFRNLEGFPVIVGELHSMVAPAALVLKKLAPDVKITYIMTDGGALPLYFSNAIYELKKIGAIDNTITIGHAFGGDYECVNIYTALIASKEILNSDVAIVAMGPGIVGTGTKYGFSGVEQAHIIDAVNKMGGKPVLIPRISFKDARGRHQGISHHTVTVLELCYSSCVITFPSMDSEKEELVKRQINSNTVFSRFDIRFINACDTAKYLEEAGFYVTTMGRSYEEEKEFFNACGAAAIYVASELLN</sequence>
<evidence type="ECO:0000313" key="2">
    <source>
        <dbReference type="EMBL" id="TCO68444.1"/>
    </source>
</evidence>